<accession>A0A0M8MJX4</accession>
<keyword evidence="3" id="KW-1185">Reference proteome</keyword>
<name>A0A0M8MJX4_9FLAO</name>
<dbReference type="RefSeq" id="WP_054408695.1">
    <property type="nucleotide sequence ID" value="NZ_FOYA01000009.1"/>
</dbReference>
<dbReference type="EMBL" id="LIYD01000005">
    <property type="protein sequence ID" value="KOS07058.1"/>
    <property type="molecule type" value="Genomic_DNA"/>
</dbReference>
<feature type="transmembrane region" description="Helical" evidence="1">
    <location>
        <begin position="30"/>
        <end position="51"/>
    </location>
</feature>
<protein>
    <recommendedName>
        <fullName evidence="4">Transmembrane protein</fullName>
    </recommendedName>
</protein>
<gene>
    <name evidence="2" type="ORF">AM493_14210</name>
</gene>
<dbReference type="Proteomes" id="UP000037755">
    <property type="component" value="Unassembled WGS sequence"/>
</dbReference>
<dbReference type="STRING" id="1202724.AM493_14210"/>
<comment type="caution">
    <text evidence="2">The sequence shown here is derived from an EMBL/GenBank/DDBJ whole genome shotgun (WGS) entry which is preliminary data.</text>
</comment>
<dbReference type="AlphaFoldDB" id="A0A0M8MJX4"/>
<evidence type="ECO:0000313" key="3">
    <source>
        <dbReference type="Proteomes" id="UP000037755"/>
    </source>
</evidence>
<organism evidence="2 3">
    <name type="scientific">Flavobacterium akiainvivens</name>
    <dbReference type="NCBI Taxonomy" id="1202724"/>
    <lineage>
        <taxon>Bacteria</taxon>
        <taxon>Pseudomonadati</taxon>
        <taxon>Bacteroidota</taxon>
        <taxon>Flavobacteriia</taxon>
        <taxon>Flavobacteriales</taxon>
        <taxon>Flavobacteriaceae</taxon>
        <taxon>Flavobacterium</taxon>
    </lineage>
</organism>
<dbReference type="PATRIC" id="fig|1202724.3.peg.2951"/>
<keyword evidence="1" id="KW-0812">Transmembrane</keyword>
<keyword evidence="1" id="KW-1133">Transmembrane helix</keyword>
<proteinExistence type="predicted"/>
<keyword evidence="1" id="KW-0472">Membrane</keyword>
<evidence type="ECO:0008006" key="4">
    <source>
        <dbReference type="Google" id="ProtNLM"/>
    </source>
</evidence>
<reference evidence="2 3" key="1">
    <citation type="submission" date="2015-08" db="EMBL/GenBank/DDBJ databases">
        <title>Whole genome sequence of Flavobacterium akiainvivens IK-1T, from decaying Wikstroemia oahuensis, an endemic Hawaiian shrub.</title>
        <authorList>
            <person name="Wan X."/>
            <person name="Hou S."/>
            <person name="Saito J."/>
            <person name="Donachie S."/>
        </authorList>
    </citation>
    <scope>NUCLEOTIDE SEQUENCE [LARGE SCALE GENOMIC DNA]</scope>
    <source>
        <strain evidence="2 3">IK-1</strain>
    </source>
</reference>
<sequence length="81" mass="9281">MKQEILLEDKIANAYAMFVLILMPTFSKWLPVWCIALVGAGAFIFATRKFIRNKNEGKSNVRFYIGLGFIALSVIMGIFFW</sequence>
<evidence type="ECO:0000256" key="1">
    <source>
        <dbReference type="SAM" id="Phobius"/>
    </source>
</evidence>
<feature type="transmembrane region" description="Helical" evidence="1">
    <location>
        <begin position="63"/>
        <end position="80"/>
    </location>
</feature>
<evidence type="ECO:0000313" key="2">
    <source>
        <dbReference type="EMBL" id="KOS07058.1"/>
    </source>
</evidence>